<dbReference type="EMBL" id="CP035532">
    <property type="protein sequence ID" value="QBA21558.1"/>
    <property type="molecule type" value="Genomic_DNA"/>
</dbReference>
<dbReference type="AlphaFoldDB" id="A0A411DMF4"/>
<sequence>MNKYIKVGLLFCTLILAVSVIRFFQNPRGYFPVGPGMQDFSKNLTGGYVLYKNSAHEIFAAPADGWDSEASTIPSKIIKINIYNEFIVAERQGLKRRNPVDSLDTYEIPDECVKDFWILNTDKKYVLGNLNRTDYKRKLDSLHIPAIELVDVYKY</sequence>
<accession>A0A411DMF4</accession>
<organism evidence="1">
    <name type="scientific">Chryseobacterium indologenes</name>
    <name type="common">Flavobacterium indologenes</name>
    <dbReference type="NCBI Taxonomy" id="253"/>
    <lineage>
        <taxon>Bacteria</taxon>
        <taxon>Pseudomonadati</taxon>
        <taxon>Bacteroidota</taxon>
        <taxon>Flavobacteriia</taxon>
        <taxon>Flavobacteriales</taxon>
        <taxon>Weeksellaceae</taxon>
        <taxon>Chryseobacterium group</taxon>
        <taxon>Chryseobacterium</taxon>
    </lineage>
</organism>
<gene>
    <name evidence="1" type="ORF">EU348_10250</name>
</gene>
<dbReference type="InterPro" id="IPR025059">
    <property type="entry name" value="DUF3997"/>
</dbReference>
<protein>
    <submittedName>
        <fullName evidence="1">DUF3997 domain-containing protein</fullName>
    </submittedName>
</protein>
<reference evidence="1" key="1">
    <citation type="submission" date="2019-01" db="EMBL/GenBank/DDBJ databases">
        <title>Whole Genome Sequencing for Putative Detection of Antimicrobial Resistance and Potential Virulence Factors in Chryseobacterium indologenes isolated from Nile Tilapia in Tanzania.</title>
        <authorList>
            <person name="Mwega E."/>
            <person name="Mutoloki S."/>
            <person name="Mugimba K."/>
            <person name="Colquhoun D."/>
            <person name="Mdegela R."/>
            <person name="Evensen O."/>
            <person name="Wasteson Y."/>
        </authorList>
    </citation>
    <scope>NUCLEOTIDE SEQUENCE [LARGE SCALE GENOMIC DNA]</scope>
    <source>
        <strain evidence="1">StR 01</strain>
    </source>
</reference>
<name>A0A411DMF4_CHRID</name>
<proteinExistence type="predicted"/>
<evidence type="ECO:0000313" key="1">
    <source>
        <dbReference type="EMBL" id="QBA21558.1"/>
    </source>
</evidence>
<dbReference type="Pfam" id="PF13162">
    <property type="entry name" value="DUF3997"/>
    <property type="match status" value="1"/>
</dbReference>